<proteinExistence type="predicted"/>
<dbReference type="InterPro" id="IPR011041">
    <property type="entry name" value="Quinoprot_gluc/sorb_DH_b-prop"/>
</dbReference>
<sequence>MSHRTPFSLCAVVGLVVFLMAPSPTLLAAEGPSLGAGGPLTFGPDDVLFIADNARAKIVALQLDAQASGEVAGTKDVADIDRHIAALLGTGASEIQINDLAISPTSRNAFLSVSRGRGANATPVLVRIDGAGTIEVISLGNVTYTELALPNAPNANPGARRDPRASSVTDMAFLDGQLFIAGLSNEEFSSKLRSVNYPFASIDDGTSVEIWHAAHGQFETHSPVYTFVPYEIAGERNLIAGYLCTPLVKFPVDNLEPGAKVVGTTIAELGNRNRPIDMVVYEKNGKDYLLMSNTSRGVMKIPTENFETQAGLTDPVSGGGTAGVTYET</sequence>
<accession>A0A382JZZ9</accession>
<name>A0A382JZZ9_9ZZZZ</name>
<reference evidence="2" key="1">
    <citation type="submission" date="2018-05" db="EMBL/GenBank/DDBJ databases">
        <authorList>
            <person name="Lanie J.A."/>
            <person name="Ng W.-L."/>
            <person name="Kazmierczak K.M."/>
            <person name="Andrzejewski T.M."/>
            <person name="Davidsen T.M."/>
            <person name="Wayne K.J."/>
            <person name="Tettelin H."/>
            <person name="Glass J.I."/>
            <person name="Rusch D."/>
            <person name="Podicherti R."/>
            <person name="Tsui H.-C.T."/>
            <person name="Winkler M.E."/>
        </authorList>
    </citation>
    <scope>NUCLEOTIDE SEQUENCE</scope>
</reference>
<dbReference type="AlphaFoldDB" id="A0A382JZZ9"/>
<protein>
    <submittedName>
        <fullName evidence="2">Uncharacterized protein</fullName>
    </submittedName>
</protein>
<dbReference type="SUPFAM" id="SSF50952">
    <property type="entry name" value="Soluble quinoprotein glucose dehydrogenase"/>
    <property type="match status" value="1"/>
</dbReference>
<organism evidence="2">
    <name type="scientific">marine metagenome</name>
    <dbReference type="NCBI Taxonomy" id="408172"/>
    <lineage>
        <taxon>unclassified sequences</taxon>
        <taxon>metagenomes</taxon>
        <taxon>ecological metagenomes</taxon>
    </lineage>
</organism>
<feature type="non-terminal residue" evidence="2">
    <location>
        <position position="328"/>
    </location>
</feature>
<gene>
    <name evidence="2" type="ORF">METZ01_LOCUS269707</name>
</gene>
<dbReference type="EMBL" id="UINC01077077">
    <property type="protein sequence ID" value="SVC16853.1"/>
    <property type="molecule type" value="Genomic_DNA"/>
</dbReference>
<evidence type="ECO:0000256" key="1">
    <source>
        <dbReference type="SAM" id="MobiDB-lite"/>
    </source>
</evidence>
<feature type="region of interest" description="Disordered" evidence="1">
    <location>
        <begin position="309"/>
        <end position="328"/>
    </location>
</feature>
<evidence type="ECO:0000313" key="2">
    <source>
        <dbReference type="EMBL" id="SVC16853.1"/>
    </source>
</evidence>